<dbReference type="PROSITE" id="PS50850">
    <property type="entry name" value="MFS"/>
    <property type="match status" value="1"/>
</dbReference>
<evidence type="ECO:0000313" key="8">
    <source>
        <dbReference type="EMBL" id="OFV68937.1"/>
    </source>
</evidence>
<comment type="caution">
    <text evidence="8">The sequence shown here is derived from an EMBL/GenBank/DDBJ whole genome shotgun (WGS) entry which is preliminary data.</text>
</comment>
<feature type="transmembrane region" description="Helical" evidence="6">
    <location>
        <begin position="141"/>
        <end position="163"/>
    </location>
</feature>
<dbReference type="GO" id="GO:0022857">
    <property type="term" value="F:transmembrane transporter activity"/>
    <property type="evidence" value="ECO:0007669"/>
    <property type="project" value="InterPro"/>
</dbReference>
<dbReference type="InterPro" id="IPR036259">
    <property type="entry name" value="MFS_trans_sf"/>
</dbReference>
<dbReference type="AlphaFoldDB" id="A0A1F2PC69"/>
<proteinExistence type="predicted"/>
<evidence type="ECO:0000256" key="3">
    <source>
        <dbReference type="ARBA" id="ARBA00022692"/>
    </source>
</evidence>
<evidence type="ECO:0000256" key="5">
    <source>
        <dbReference type="ARBA" id="ARBA00023136"/>
    </source>
</evidence>
<dbReference type="Pfam" id="PF07690">
    <property type="entry name" value="MFS_1"/>
    <property type="match status" value="1"/>
</dbReference>
<name>A0A1F2PC69_9FIRM</name>
<feature type="transmembrane region" description="Helical" evidence="6">
    <location>
        <begin position="79"/>
        <end position="102"/>
    </location>
</feature>
<dbReference type="STRING" id="52694.ACWI_34730"/>
<dbReference type="EMBL" id="LKEU01000050">
    <property type="protein sequence ID" value="OFV68937.1"/>
    <property type="molecule type" value="Genomic_DNA"/>
</dbReference>
<evidence type="ECO:0000256" key="1">
    <source>
        <dbReference type="ARBA" id="ARBA00004651"/>
    </source>
</evidence>
<sequence length="408" mass="43934">MNIKSEKLRNGMLMLTLILVTIALMADMVIIPVAENLFSEFGDANVAILNFILTGPALIGAFSGLAFGKLMQYISKKKLLIIAFAIFSIGAILGFAVHNAYFMAAMRVLVGIGMGSLGVISMAIIADIFNDESKRSSMLGIFNGGMAAVGAAIGWISGFVATLGWSMVFRIYLVAIPILIMIFLFVPADETVPVKENKDDVDGSVDEKMPWTKVIALGVAFLIFSSVYCIAFYQISMIVTEKAIGDVTFIGTISALGTVGSFVACFLFGKTYGFFKRSTPIVAYTVMALSFCMLYFSSSSIIAAIACTLLGAMYGMGMSYYFMHCTMIVPESRIPMSIGFTSFCMSIGTFLSVYIATFLQSVMGVTTITEIMPVLITTLAVGAVLSAVFTIKDRKTGLVNSPEHEMSE</sequence>
<reference evidence="8 9" key="1">
    <citation type="submission" date="2015-09" db="EMBL/GenBank/DDBJ databases">
        <title>Genome sequence of Acetobacterium wieringae DSM 1911.</title>
        <authorList>
            <person name="Poehlein A."/>
            <person name="Bengelsdorf F.R."/>
            <person name="Schiel-Bengelsdorf B."/>
            <person name="Duerre P."/>
            <person name="Daniel R."/>
        </authorList>
    </citation>
    <scope>NUCLEOTIDE SEQUENCE [LARGE SCALE GENOMIC DNA]</scope>
    <source>
        <strain evidence="8 9">DSM 1911</strain>
    </source>
</reference>
<evidence type="ECO:0000313" key="9">
    <source>
        <dbReference type="Proteomes" id="UP000176244"/>
    </source>
</evidence>
<feature type="transmembrane region" description="Helical" evidence="6">
    <location>
        <begin position="214"/>
        <end position="235"/>
    </location>
</feature>
<accession>A0A1F2PC69</accession>
<feature type="transmembrane region" description="Helical" evidence="6">
    <location>
        <begin position="247"/>
        <end position="269"/>
    </location>
</feature>
<feature type="transmembrane region" description="Helical" evidence="6">
    <location>
        <begin position="334"/>
        <end position="359"/>
    </location>
</feature>
<feature type="transmembrane region" description="Helical" evidence="6">
    <location>
        <begin position="108"/>
        <end position="129"/>
    </location>
</feature>
<feature type="transmembrane region" description="Helical" evidence="6">
    <location>
        <begin position="169"/>
        <end position="188"/>
    </location>
</feature>
<dbReference type="RefSeq" id="WP_070372711.1">
    <property type="nucleotide sequence ID" value="NZ_LKEU01000050.1"/>
</dbReference>
<dbReference type="OrthoDB" id="1779190at2"/>
<dbReference type="Proteomes" id="UP000176244">
    <property type="component" value="Unassembled WGS sequence"/>
</dbReference>
<evidence type="ECO:0000256" key="6">
    <source>
        <dbReference type="SAM" id="Phobius"/>
    </source>
</evidence>
<dbReference type="InterPro" id="IPR020846">
    <property type="entry name" value="MFS_dom"/>
</dbReference>
<dbReference type="Gene3D" id="1.20.1250.20">
    <property type="entry name" value="MFS general substrate transporter like domains"/>
    <property type="match status" value="1"/>
</dbReference>
<dbReference type="PANTHER" id="PTHR23501">
    <property type="entry name" value="MAJOR FACILITATOR SUPERFAMILY"/>
    <property type="match status" value="1"/>
</dbReference>
<keyword evidence="4 6" id="KW-1133">Transmembrane helix</keyword>
<feature type="domain" description="Major facilitator superfamily (MFS) profile" evidence="7">
    <location>
        <begin position="12"/>
        <end position="395"/>
    </location>
</feature>
<keyword evidence="5 6" id="KW-0472">Membrane</keyword>
<feature type="transmembrane region" description="Helical" evidence="6">
    <location>
        <begin position="46"/>
        <end position="67"/>
    </location>
</feature>
<comment type="subcellular location">
    <subcellularLocation>
        <location evidence="1">Cell membrane</location>
        <topology evidence="1">Multi-pass membrane protein</topology>
    </subcellularLocation>
</comment>
<dbReference type="GO" id="GO:0005886">
    <property type="term" value="C:plasma membrane"/>
    <property type="evidence" value="ECO:0007669"/>
    <property type="project" value="UniProtKB-SubCell"/>
</dbReference>
<evidence type="ECO:0000259" key="7">
    <source>
        <dbReference type="PROSITE" id="PS50850"/>
    </source>
</evidence>
<keyword evidence="3 6" id="KW-0812">Transmembrane</keyword>
<keyword evidence="2" id="KW-0813">Transport</keyword>
<dbReference type="PANTHER" id="PTHR23501:SF191">
    <property type="entry name" value="VACUOLAR BASIC AMINO ACID TRANSPORTER 4"/>
    <property type="match status" value="1"/>
</dbReference>
<feature type="transmembrane region" description="Helical" evidence="6">
    <location>
        <begin position="371"/>
        <end position="391"/>
    </location>
</feature>
<feature type="transmembrane region" description="Helical" evidence="6">
    <location>
        <begin position="12"/>
        <end position="34"/>
    </location>
</feature>
<dbReference type="SUPFAM" id="SSF103473">
    <property type="entry name" value="MFS general substrate transporter"/>
    <property type="match status" value="1"/>
</dbReference>
<evidence type="ECO:0000256" key="2">
    <source>
        <dbReference type="ARBA" id="ARBA00022448"/>
    </source>
</evidence>
<organism evidence="8 9">
    <name type="scientific">Acetobacterium wieringae</name>
    <dbReference type="NCBI Taxonomy" id="52694"/>
    <lineage>
        <taxon>Bacteria</taxon>
        <taxon>Bacillati</taxon>
        <taxon>Bacillota</taxon>
        <taxon>Clostridia</taxon>
        <taxon>Eubacteriales</taxon>
        <taxon>Eubacteriaceae</taxon>
        <taxon>Acetobacterium</taxon>
    </lineage>
</organism>
<dbReference type="InterPro" id="IPR011701">
    <property type="entry name" value="MFS"/>
</dbReference>
<evidence type="ECO:0000256" key="4">
    <source>
        <dbReference type="ARBA" id="ARBA00022989"/>
    </source>
</evidence>
<protein>
    <submittedName>
        <fullName evidence="8">Multidrug resistance protein D</fullName>
    </submittedName>
</protein>
<feature type="transmembrane region" description="Helical" evidence="6">
    <location>
        <begin position="281"/>
        <end position="296"/>
    </location>
</feature>
<gene>
    <name evidence="8" type="ORF">ACWI_34730</name>
</gene>
<feature type="transmembrane region" description="Helical" evidence="6">
    <location>
        <begin position="302"/>
        <end position="322"/>
    </location>
</feature>